<gene>
    <name evidence="2" type="ORF">MGAL_10B033682</name>
</gene>
<evidence type="ECO:0000313" key="2">
    <source>
        <dbReference type="EMBL" id="VDI06113.1"/>
    </source>
</evidence>
<evidence type="ECO:0000259" key="1">
    <source>
        <dbReference type="Pfam" id="PF18738"/>
    </source>
</evidence>
<keyword evidence="3" id="KW-1185">Reference proteome</keyword>
<name>A0A8B6CLZ8_MYTGA</name>
<feature type="domain" description="DZIP3-like HEPN" evidence="1">
    <location>
        <begin position="63"/>
        <end position="169"/>
    </location>
</feature>
<accession>A0A8B6CLZ8</accession>
<dbReference type="Pfam" id="PF18738">
    <property type="entry name" value="HEPN_DZIP3"/>
    <property type="match status" value="1"/>
</dbReference>
<dbReference type="EMBL" id="UYJE01001897">
    <property type="protein sequence ID" value="VDI06113.1"/>
    <property type="molecule type" value="Genomic_DNA"/>
</dbReference>
<evidence type="ECO:0000313" key="3">
    <source>
        <dbReference type="Proteomes" id="UP000596742"/>
    </source>
</evidence>
<proteinExistence type="predicted"/>
<protein>
    <recommendedName>
        <fullName evidence="1">DZIP3-like HEPN domain-containing protein</fullName>
    </recommendedName>
</protein>
<dbReference type="Proteomes" id="UP000596742">
    <property type="component" value="Unassembled WGS sequence"/>
</dbReference>
<dbReference type="InterPro" id="IPR041249">
    <property type="entry name" value="HEPN_DZIP3"/>
</dbReference>
<reference evidence="2" key="1">
    <citation type="submission" date="2018-11" db="EMBL/GenBank/DDBJ databases">
        <authorList>
            <person name="Alioto T."/>
            <person name="Alioto T."/>
        </authorList>
    </citation>
    <scope>NUCLEOTIDE SEQUENCE</scope>
</reference>
<sequence length="243" mass="28333">MKARNRFAHEIMIVVNVFPVMIQRLGERLIDANALHNIVMTKQELLKTLNTREKNILKGLPNGYKNCDMVFLYKMLRISNILKNPKSGYGHKPLSSDISIEDDVERLRILRNELCHRANPEISEEDHELFSQTVISISKRWDKICGSEFAKQIDELLSRDIKEHRIAHYIKKIREEEELKYTLVLAPPTSSWVSERITCKVCVYVICIQQTKAIFWSMPITQLDVRPDPEELVFTEAEQNVVL</sequence>
<dbReference type="AlphaFoldDB" id="A0A8B6CLZ8"/>
<comment type="caution">
    <text evidence="2">The sequence shown here is derived from an EMBL/GenBank/DDBJ whole genome shotgun (WGS) entry which is preliminary data.</text>
</comment>
<organism evidence="2 3">
    <name type="scientific">Mytilus galloprovincialis</name>
    <name type="common">Mediterranean mussel</name>
    <dbReference type="NCBI Taxonomy" id="29158"/>
    <lineage>
        <taxon>Eukaryota</taxon>
        <taxon>Metazoa</taxon>
        <taxon>Spiralia</taxon>
        <taxon>Lophotrochozoa</taxon>
        <taxon>Mollusca</taxon>
        <taxon>Bivalvia</taxon>
        <taxon>Autobranchia</taxon>
        <taxon>Pteriomorphia</taxon>
        <taxon>Mytilida</taxon>
        <taxon>Mytiloidea</taxon>
        <taxon>Mytilidae</taxon>
        <taxon>Mytilinae</taxon>
        <taxon>Mytilus</taxon>
    </lineage>
</organism>
<dbReference type="OrthoDB" id="5979063at2759"/>